<dbReference type="RefSeq" id="WP_188978816.1">
    <property type="nucleotide sequence ID" value="NZ_BMPG01000002.1"/>
</dbReference>
<comment type="caution">
    <text evidence="1">The sequence shown here is derived from an EMBL/GenBank/DDBJ whole genome shotgun (WGS) entry which is preliminary data.</text>
</comment>
<accession>A0A830FD70</accession>
<dbReference type="AlphaFoldDB" id="A0A830FD70"/>
<evidence type="ECO:0000313" key="2">
    <source>
        <dbReference type="Proteomes" id="UP000607197"/>
    </source>
</evidence>
<reference evidence="1" key="1">
    <citation type="journal article" date="2014" name="Int. J. Syst. Evol. Microbiol.">
        <title>Complete genome sequence of Corynebacterium casei LMG S-19264T (=DSM 44701T), isolated from a smear-ripened cheese.</title>
        <authorList>
            <consortium name="US DOE Joint Genome Institute (JGI-PGF)"/>
            <person name="Walter F."/>
            <person name="Albersmeier A."/>
            <person name="Kalinowski J."/>
            <person name="Ruckert C."/>
        </authorList>
    </citation>
    <scope>NUCLEOTIDE SEQUENCE</scope>
    <source>
        <strain evidence="1">JCM 19596</strain>
    </source>
</reference>
<sequence length="135" mass="15039">MTDAERGWEDVTAERARESERRYRLDVTDAFSVTLTVSKSSRADGYPYQLVLATVYEDDGRHVSDHPVAAYADPDAARDALRALKGVVSDVVAERDDLPNPDDRFAHDAIPRFLDTDADAEAGDCRPLYDRTLHG</sequence>
<dbReference type="Proteomes" id="UP000607197">
    <property type="component" value="Unassembled WGS sequence"/>
</dbReference>
<name>A0A830FD70_9EURY</name>
<reference evidence="1" key="2">
    <citation type="submission" date="2020-09" db="EMBL/GenBank/DDBJ databases">
        <authorList>
            <person name="Sun Q."/>
            <person name="Ohkuma M."/>
        </authorList>
    </citation>
    <scope>NUCLEOTIDE SEQUENCE</scope>
    <source>
        <strain evidence="1">JCM 19596</strain>
    </source>
</reference>
<protein>
    <submittedName>
        <fullName evidence="1">Uncharacterized protein</fullName>
    </submittedName>
</protein>
<dbReference type="EMBL" id="BMPG01000002">
    <property type="protein sequence ID" value="GGL63516.1"/>
    <property type="molecule type" value="Genomic_DNA"/>
</dbReference>
<keyword evidence="2" id="KW-1185">Reference proteome</keyword>
<evidence type="ECO:0000313" key="1">
    <source>
        <dbReference type="EMBL" id="GGL63516.1"/>
    </source>
</evidence>
<organism evidence="1 2">
    <name type="scientific">Halocalculus aciditolerans</name>
    <dbReference type="NCBI Taxonomy" id="1383812"/>
    <lineage>
        <taxon>Archaea</taxon>
        <taxon>Methanobacteriati</taxon>
        <taxon>Methanobacteriota</taxon>
        <taxon>Stenosarchaea group</taxon>
        <taxon>Halobacteria</taxon>
        <taxon>Halobacteriales</taxon>
        <taxon>Halobacteriaceae</taxon>
        <taxon>Halocalculus</taxon>
    </lineage>
</organism>
<gene>
    <name evidence="1" type="ORF">GCM10009039_21800</name>
</gene>
<proteinExistence type="predicted"/>
<dbReference type="OrthoDB" id="377152at2157"/>